<dbReference type="Pfam" id="PF08432">
    <property type="entry name" value="Vfa1"/>
    <property type="match status" value="1"/>
</dbReference>
<accession>A0AAD4CJU8</accession>
<keyword evidence="3" id="KW-1185">Reference proteome</keyword>
<dbReference type="PANTHER" id="PTHR28218:SF1">
    <property type="entry name" value="VPS4-ASSOCIATED PROTEIN 1"/>
    <property type="match status" value="1"/>
</dbReference>
<reference evidence="2" key="2">
    <citation type="submission" date="2020-02" db="EMBL/GenBank/DDBJ databases">
        <authorList>
            <person name="Gilchrist C.L.M."/>
            <person name="Chooi Y.-H."/>
        </authorList>
    </citation>
    <scope>NUCLEOTIDE SEQUENCE</scope>
    <source>
        <strain evidence="2">MST-FP2251</strain>
    </source>
</reference>
<sequence>MAFPFPNTWHLRRVADSSAKACYICYKPSTSVMITPDNKDYFYVCPSHLKDKNFCSPVVDSEDQAAKQKQEAMAREIEKVKKEYEEKQQKKKQKDKEKNSSDKSKDKNDDQSKKDDDADEKERDQKIESIKKSESDNPSTPPDDSPRVFTLHRNFYQMRIDRLRNAEAAKRNRQRMQDPSFFPSVPTKGI</sequence>
<feature type="compositionally biased region" description="Basic and acidic residues" evidence="1">
    <location>
        <begin position="159"/>
        <end position="170"/>
    </location>
</feature>
<dbReference type="GO" id="GO:0005768">
    <property type="term" value="C:endosome"/>
    <property type="evidence" value="ECO:0007669"/>
    <property type="project" value="TreeGrafter"/>
</dbReference>
<dbReference type="Proteomes" id="UP001194746">
    <property type="component" value="Unassembled WGS sequence"/>
</dbReference>
<dbReference type="EMBL" id="VCAU01000055">
    <property type="protein sequence ID" value="KAF9887874.1"/>
    <property type="molecule type" value="Genomic_DNA"/>
</dbReference>
<proteinExistence type="predicted"/>
<feature type="region of interest" description="Disordered" evidence="1">
    <location>
        <begin position="62"/>
        <end position="190"/>
    </location>
</feature>
<dbReference type="InterPro" id="IPR013640">
    <property type="entry name" value="Vfa1"/>
</dbReference>
<dbReference type="GO" id="GO:0007034">
    <property type="term" value="P:vacuolar transport"/>
    <property type="evidence" value="ECO:0007669"/>
    <property type="project" value="TreeGrafter"/>
</dbReference>
<evidence type="ECO:0000256" key="1">
    <source>
        <dbReference type="SAM" id="MobiDB-lite"/>
    </source>
</evidence>
<comment type="caution">
    <text evidence="2">The sequence shown here is derived from an EMBL/GenBank/DDBJ whole genome shotgun (WGS) entry which is preliminary data.</text>
</comment>
<evidence type="ECO:0008006" key="4">
    <source>
        <dbReference type="Google" id="ProtNLM"/>
    </source>
</evidence>
<gene>
    <name evidence="2" type="ORF">FE257_009534</name>
</gene>
<dbReference type="AlphaFoldDB" id="A0AAD4CJU8"/>
<evidence type="ECO:0000313" key="2">
    <source>
        <dbReference type="EMBL" id="KAF9887874.1"/>
    </source>
</evidence>
<organism evidence="2 3">
    <name type="scientific">Aspergillus nanangensis</name>
    <dbReference type="NCBI Taxonomy" id="2582783"/>
    <lineage>
        <taxon>Eukaryota</taxon>
        <taxon>Fungi</taxon>
        <taxon>Dikarya</taxon>
        <taxon>Ascomycota</taxon>
        <taxon>Pezizomycotina</taxon>
        <taxon>Eurotiomycetes</taxon>
        <taxon>Eurotiomycetidae</taxon>
        <taxon>Eurotiales</taxon>
        <taxon>Aspergillaceae</taxon>
        <taxon>Aspergillus</taxon>
        <taxon>Aspergillus subgen. Circumdati</taxon>
    </lineage>
</organism>
<reference evidence="2" key="1">
    <citation type="journal article" date="2019" name="Beilstein J. Org. Chem.">
        <title>Nanangenines: drimane sesquiterpenoids as the dominant metabolite cohort of a novel Australian fungus, Aspergillus nanangensis.</title>
        <authorList>
            <person name="Lacey H.J."/>
            <person name="Gilchrist C.L.M."/>
            <person name="Crombie A."/>
            <person name="Kalaitzis J.A."/>
            <person name="Vuong D."/>
            <person name="Rutledge P.J."/>
            <person name="Turner P."/>
            <person name="Pitt J.I."/>
            <person name="Lacey E."/>
            <person name="Chooi Y.H."/>
            <person name="Piggott A.M."/>
        </authorList>
    </citation>
    <scope>NUCLEOTIDE SEQUENCE</scope>
    <source>
        <strain evidence="2">MST-FP2251</strain>
    </source>
</reference>
<evidence type="ECO:0000313" key="3">
    <source>
        <dbReference type="Proteomes" id="UP001194746"/>
    </source>
</evidence>
<protein>
    <recommendedName>
        <fullName evidence="4">DUF1742-domain-containing protein</fullName>
    </recommendedName>
</protein>
<feature type="compositionally biased region" description="Basic and acidic residues" evidence="1">
    <location>
        <begin position="64"/>
        <end position="135"/>
    </location>
</feature>
<name>A0AAD4CJU8_ASPNN</name>
<dbReference type="PANTHER" id="PTHR28218">
    <property type="entry name" value="VPS4-ASSOCIATED PROTEIN 1"/>
    <property type="match status" value="1"/>
</dbReference>